<feature type="region of interest" description="Disordered" evidence="12">
    <location>
        <begin position="710"/>
        <end position="771"/>
    </location>
</feature>
<evidence type="ECO:0000256" key="8">
    <source>
        <dbReference type="ARBA" id="ARBA00034617"/>
    </source>
</evidence>
<gene>
    <name evidence="15" type="ORF">L0P79_10905</name>
</gene>
<comment type="catalytic activity">
    <reaction evidence="10">
        <text>ATP + H2O = ADP + phosphate + H(+)</text>
        <dbReference type="Rhea" id="RHEA:13065"/>
        <dbReference type="ChEBI" id="CHEBI:15377"/>
        <dbReference type="ChEBI" id="CHEBI:15378"/>
        <dbReference type="ChEBI" id="CHEBI:30616"/>
        <dbReference type="ChEBI" id="CHEBI:43474"/>
        <dbReference type="ChEBI" id="CHEBI:456216"/>
        <dbReference type="EC" id="5.6.2.4"/>
    </reaction>
</comment>
<evidence type="ECO:0000256" key="6">
    <source>
        <dbReference type="ARBA" id="ARBA00023125"/>
    </source>
</evidence>
<dbReference type="EMBL" id="JAKNJB010000018">
    <property type="protein sequence ID" value="MCG4527586.1"/>
    <property type="molecule type" value="Genomic_DNA"/>
</dbReference>
<dbReference type="InterPro" id="IPR014016">
    <property type="entry name" value="UvrD-like_ATP-bd"/>
</dbReference>
<proteinExistence type="inferred from homology"/>
<organism evidence="15 16">
    <name type="scientific">Intestinimonas massiliensis</name>
    <name type="common">ex Afouda et al. 2020</name>
    <dbReference type="NCBI Taxonomy" id="1673721"/>
    <lineage>
        <taxon>Bacteria</taxon>
        <taxon>Bacillati</taxon>
        <taxon>Bacillota</taxon>
        <taxon>Clostridia</taxon>
        <taxon>Eubacteriales</taxon>
        <taxon>Intestinimonas</taxon>
    </lineage>
</organism>
<feature type="domain" description="UvrD-like helicase C-terminal" evidence="14">
    <location>
        <begin position="348"/>
        <end position="622"/>
    </location>
</feature>
<dbReference type="PROSITE" id="PS51217">
    <property type="entry name" value="UVRD_HELICASE_CTER"/>
    <property type="match status" value="1"/>
</dbReference>
<dbReference type="PANTHER" id="PTHR11070">
    <property type="entry name" value="UVRD / RECB / PCRA DNA HELICASE FAMILY MEMBER"/>
    <property type="match status" value="1"/>
</dbReference>
<dbReference type="SUPFAM" id="SSF52540">
    <property type="entry name" value="P-loop containing nucleoside triphosphate hydrolases"/>
    <property type="match status" value="1"/>
</dbReference>
<dbReference type="CDD" id="cd17932">
    <property type="entry name" value="DEXQc_UvrD"/>
    <property type="match status" value="1"/>
</dbReference>
<evidence type="ECO:0000313" key="15">
    <source>
        <dbReference type="EMBL" id="MCG4527586.1"/>
    </source>
</evidence>
<dbReference type="Pfam" id="PF13361">
    <property type="entry name" value="UvrD_C"/>
    <property type="match status" value="1"/>
</dbReference>
<evidence type="ECO:0000259" key="13">
    <source>
        <dbReference type="PROSITE" id="PS51198"/>
    </source>
</evidence>
<dbReference type="Proteomes" id="UP001200313">
    <property type="component" value="Unassembled WGS sequence"/>
</dbReference>
<comment type="similarity">
    <text evidence="1">Belongs to the helicase family. UvrD subfamily.</text>
</comment>
<dbReference type="Gene3D" id="1.10.10.160">
    <property type="match status" value="1"/>
</dbReference>
<keyword evidence="3 11" id="KW-0378">Hydrolase</keyword>
<keyword evidence="4 11" id="KW-0347">Helicase</keyword>
<keyword evidence="16" id="KW-1185">Reference proteome</keyword>
<keyword evidence="5 11" id="KW-0067">ATP-binding</keyword>
<comment type="catalytic activity">
    <reaction evidence="8">
        <text>Couples ATP hydrolysis with the unwinding of duplex DNA by translocating in the 3'-5' direction.</text>
        <dbReference type="EC" id="5.6.2.4"/>
    </reaction>
</comment>
<evidence type="ECO:0000256" key="3">
    <source>
        <dbReference type="ARBA" id="ARBA00022801"/>
    </source>
</evidence>
<keyword evidence="6" id="KW-0238">DNA-binding</keyword>
<dbReference type="EC" id="5.6.2.4" evidence="9"/>
<evidence type="ECO:0000256" key="1">
    <source>
        <dbReference type="ARBA" id="ARBA00009922"/>
    </source>
</evidence>
<feature type="binding site" evidence="11">
    <location>
        <begin position="44"/>
        <end position="51"/>
    </location>
    <ligand>
        <name>ATP</name>
        <dbReference type="ChEBI" id="CHEBI:30616"/>
    </ligand>
</feature>
<keyword evidence="7" id="KW-0413">Isomerase</keyword>
<evidence type="ECO:0000256" key="5">
    <source>
        <dbReference type="ARBA" id="ARBA00022840"/>
    </source>
</evidence>
<dbReference type="InterPro" id="IPR014017">
    <property type="entry name" value="DNA_helicase_UvrD-like_C"/>
</dbReference>
<protein>
    <recommendedName>
        <fullName evidence="9">DNA 3'-5' helicase</fullName>
        <ecNumber evidence="9">5.6.2.4</ecNumber>
    </recommendedName>
</protein>
<dbReference type="Pfam" id="PF00580">
    <property type="entry name" value="UvrD-helicase"/>
    <property type="match status" value="2"/>
</dbReference>
<evidence type="ECO:0000256" key="12">
    <source>
        <dbReference type="SAM" id="MobiDB-lite"/>
    </source>
</evidence>
<accession>A0ABS9MAV1</accession>
<dbReference type="Pfam" id="PF21196">
    <property type="entry name" value="PcrA_UvrD_tudor"/>
    <property type="match status" value="1"/>
</dbReference>
<evidence type="ECO:0000259" key="14">
    <source>
        <dbReference type="PROSITE" id="PS51217"/>
    </source>
</evidence>
<dbReference type="PROSITE" id="PS51198">
    <property type="entry name" value="UVRD_HELICASE_ATP_BIND"/>
    <property type="match status" value="1"/>
</dbReference>
<dbReference type="InterPro" id="IPR027417">
    <property type="entry name" value="P-loop_NTPase"/>
</dbReference>
<evidence type="ECO:0000256" key="9">
    <source>
        <dbReference type="ARBA" id="ARBA00034808"/>
    </source>
</evidence>
<evidence type="ECO:0000256" key="2">
    <source>
        <dbReference type="ARBA" id="ARBA00022741"/>
    </source>
</evidence>
<dbReference type="PANTHER" id="PTHR11070:SF2">
    <property type="entry name" value="ATP-DEPENDENT DNA HELICASE SRS2"/>
    <property type="match status" value="1"/>
</dbReference>
<dbReference type="Gene3D" id="1.10.486.10">
    <property type="entry name" value="PCRA, domain 4"/>
    <property type="match status" value="1"/>
</dbReference>
<reference evidence="15 16" key="1">
    <citation type="submission" date="2022-01" db="EMBL/GenBank/DDBJ databases">
        <title>Collection of gut derived symbiotic bacterial strains cultured from healthy donors.</title>
        <authorList>
            <person name="Lin H."/>
            <person name="Kohout C."/>
            <person name="Waligurski E."/>
            <person name="Pamer E.G."/>
        </authorList>
    </citation>
    <scope>NUCLEOTIDE SEQUENCE [LARGE SCALE GENOMIC DNA]</scope>
    <source>
        <strain evidence="15 16">DFI.3.7</strain>
    </source>
</reference>
<sequence>MLNQEQELRFCRARRAVIELDFPTLNPEQRRAALATEGPLLLLAGAGSGKTTVLIHRVANLMKYGRGSDSDEVPGWVTEDDLAFLEAYAAHPLPDGKSEAERLCKLEPAMPWSIIAITFTNKAAGELKERLERMLGPTANDVWASTFHSACVKILRRDIEKLGFDRSFTIYDSADSERVVKDVLKDQRIDDKAFPARSVLSAISRAKDSMLSGPEYLAQCEKAGDFRLTKIAKVYVEYERRLREANALDFDDLILDTVRLLRDFEDVRGYYQNKFRYVLIDEYQDTNNLQYQLAALLAGKWENICVVGDDDQSIYRFRGATIENILSFEHQYQGARVIRLEQNYRSTQNILGASNAVIRNNQGRKGKELWTDHAAGDKVQVYTAMNESDEAQYVAAQILGDFAQGRRWKDHAVLYRMNAQSNQIEQAFKRNGVPYRIIGGTRFFDRAEVKDMLAYLCAVNNPADDLRLVRILNNPPRGIGPATVQRAQAIAAAEHRPVWEVIRNARAYPELQKAAARLAQFADLMSGLRRQAVELPLPDFYEEVVSRTGYAVMLEAKDTVEDRTRLENVRELLTSINSYIEDAEGEPTLAGFLDTIALYTDLDNHDPNEDCVVMMTMHAAKGLEFPVVFVVGVEEGIFPGIRAIGETEEMEEERRLCYVAMTRAKERLHLTCASQRMLFGRTSANRPSRFVGEIPAEYVQASGRSYWSAPDDDAAGRWTAPSTRSPSADRPSAYGAPRVPMGAGSPRRSPSAPRGGLGRPETKAPASLPSFQKGDAVVHKAFGTGMILNVTPMGGDALVEIAFDKGGTKRLMLKSAAQHMSRAE</sequence>
<evidence type="ECO:0000256" key="10">
    <source>
        <dbReference type="ARBA" id="ARBA00048988"/>
    </source>
</evidence>
<evidence type="ECO:0000256" key="4">
    <source>
        <dbReference type="ARBA" id="ARBA00022806"/>
    </source>
</evidence>
<feature type="domain" description="UvrD-like helicase ATP-binding" evidence="13">
    <location>
        <begin position="23"/>
        <end position="347"/>
    </location>
</feature>
<dbReference type="InterPro" id="IPR013986">
    <property type="entry name" value="DExx_box_DNA_helicase_dom_sf"/>
</dbReference>
<evidence type="ECO:0000256" key="7">
    <source>
        <dbReference type="ARBA" id="ARBA00023235"/>
    </source>
</evidence>
<comment type="caution">
    <text evidence="15">The sequence shown here is derived from an EMBL/GenBank/DDBJ whole genome shotgun (WGS) entry which is preliminary data.</text>
</comment>
<dbReference type="RefSeq" id="WP_238074212.1">
    <property type="nucleotide sequence ID" value="NZ_JAKNJB010000018.1"/>
</dbReference>
<dbReference type="InterPro" id="IPR000212">
    <property type="entry name" value="DNA_helicase_UvrD/REP"/>
</dbReference>
<keyword evidence="2 11" id="KW-0547">Nucleotide-binding</keyword>
<evidence type="ECO:0000256" key="11">
    <source>
        <dbReference type="PROSITE-ProRule" id="PRU00560"/>
    </source>
</evidence>
<dbReference type="Gene3D" id="3.40.50.300">
    <property type="entry name" value="P-loop containing nucleotide triphosphate hydrolases"/>
    <property type="match status" value="2"/>
</dbReference>
<evidence type="ECO:0000313" key="16">
    <source>
        <dbReference type="Proteomes" id="UP001200313"/>
    </source>
</evidence>
<name>A0ABS9MAV1_9FIRM</name>